<evidence type="ECO:0000313" key="2">
    <source>
        <dbReference type="Proteomes" id="UP000004761"/>
    </source>
</evidence>
<sequence>MRESYLREFKKEGSSYPYLIETEPIFMVYFLTSHRFF</sequence>
<accession>J0ANG0</accession>
<comment type="caution">
    <text evidence="1">The sequence shown here is derived from an EMBL/GenBank/DDBJ whole genome shotgun (WGS) entry which is preliminary data.</text>
</comment>
<dbReference type="Proteomes" id="UP000004761">
    <property type="component" value="Unassembled WGS sequence"/>
</dbReference>
<dbReference type="EMBL" id="AKOG01000005">
    <property type="protein sequence ID" value="EJB51228.1"/>
    <property type="molecule type" value="Genomic_DNA"/>
</dbReference>
<evidence type="ECO:0000313" key="1">
    <source>
        <dbReference type="EMBL" id="EJB51228.1"/>
    </source>
</evidence>
<dbReference type="AlphaFoldDB" id="J0ANG0"/>
<organism evidence="1 2">
    <name type="scientific">Helicobacter pylori Hp H-24</name>
    <dbReference type="NCBI Taxonomy" id="992039"/>
    <lineage>
        <taxon>Bacteria</taxon>
        <taxon>Pseudomonadati</taxon>
        <taxon>Campylobacterota</taxon>
        <taxon>Epsilonproteobacteria</taxon>
        <taxon>Campylobacterales</taxon>
        <taxon>Helicobacteraceae</taxon>
        <taxon>Helicobacter</taxon>
    </lineage>
</organism>
<proteinExistence type="predicted"/>
<reference evidence="1 2" key="1">
    <citation type="journal article" date="2013" name="Pathog. Dis.">
        <title>Genome sequences of 65 Helicobacter pylori strains isolated from asymptomatic individuals and patients with gastric cancer, peptic ulcer disease, or gastritis.</title>
        <authorList>
            <person name="Blanchard T.G."/>
            <person name="Czinn S.J."/>
            <person name="Correa P."/>
            <person name="Nakazawa T."/>
            <person name="Keelan M."/>
            <person name="Morningstar L."/>
            <person name="Santana-Cruz I."/>
            <person name="Maroo A."/>
            <person name="McCracken C."/>
            <person name="Shefchek K."/>
            <person name="Daugherty S."/>
            <person name="Song Y."/>
            <person name="Fraser C.M."/>
            <person name="Fricke W.F."/>
        </authorList>
    </citation>
    <scope>NUCLEOTIDE SEQUENCE [LARGE SCALE GENOMIC DNA]</scope>
    <source>
        <strain evidence="1 2">Hp H-24</strain>
    </source>
</reference>
<protein>
    <submittedName>
        <fullName evidence="1">Uncharacterized protein</fullName>
    </submittedName>
</protein>
<name>J0ANG0_HELPX</name>
<gene>
    <name evidence="1" type="ORF">HPHPH24_0889</name>
</gene>
<dbReference type="PATRIC" id="fig|992039.3.peg.860"/>